<evidence type="ECO:0000313" key="4">
    <source>
        <dbReference type="Proteomes" id="UP000184038"/>
    </source>
</evidence>
<keyword evidence="1" id="KW-1133">Transmembrane helix</keyword>
<reference evidence="3 4" key="1">
    <citation type="submission" date="2016-11" db="EMBL/GenBank/DDBJ databases">
        <authorList>
            <person name="Jaros S."/>
            <person name="Januszkiewicz K."/>
            <person name="Wedrychowicz H."/>
        </authorList>
    </citation>
    <scope>NUCLEOTIDE SEQUENCE [LARGE SCALE GENOMIC DNA]</scope>
    <source>
        <strain evidence="3 4">DSM 15930</strain>
    </source>
</reference>
<evidence type="ECO:0000259" key="2">
    <source>
        <dbReference type="Pfam" id="PF14751"/>
    </source>
</evidence>
<keyword evidence="4" id="KW-1185">Reference proteome</keyword>
<dbReference type="EMBL" id="FRCP01000019">
    <property type="protein sequence ID" value="SHM85446.1"/>
    <property type="molecule type" value="Genomic_DNA"/>
</dbReference>
<accession>A0A1M7M491</accession>
<keyword evidence="1" id="KW-0472">Membrane</keyword>
<dbReference type="OrthoDB" id="1863351at2"/>
<dbReference type="RefSeq" id="WP_073289847.1">
    <property type="nucleotide sequence ID" value="NZ_FRCP01000019.1"/>
</dbReference>
<dbReference type="Pfam" id="PF14751">
    <property type="entry name" value="DUF4474"/>
    <property type="match status" value="1"/>
</dbReference>
<dbReference type="AlphaFoldDB" id="A0A1M7M491"/>
<evidence type="ECO:0000256" key="1">
    <source>
        <dbReference type="SAM" id="Phobius"/>
    </source>
</evidence>
<dbReference type="Proteomes" id="UP000184038">
    <property type="component" value="Unassembled WGS sequence"/>
</dbReference>
<keyword evidence="1" id="KW-0812">Transmembrane</keyword>
<feature type="domain" description="DUF4474" evidence="2">
    <location>
        <begin position="76"/>
        <end position="313"/>
    </location>
</feature>
<proteinExistence type="predicted"/>
<name>A0A1M7M491_9FIRM</name>
<feature type="transmembrane region" description="Helical" evidence="1">
    <location>
        <begin position="12"/>
        <end position="34"/>
    </location>
</feature>
<dbReference type="InterPro" id="IPR029322">
    <property type="entry name" value="DUF4474"/>
</dbReference>
<protein>
    <recommendedName>
        <fullName evidence="2">DUF4474 domain-containing protein</fullName>
    </recommendedName>
</protein>
<gene>
    <name evidence="3" type="ORF">SAMN02746066_03605</name>
</gene>
<sequence>MSILYASLLNNNILLINLVITSSCLIIVLLIQYLTKKARMYSTLPIKESLESKATTEKELPSVGMQTIIQQIPFDLEVYGLIYNMKYDFFTNTNSCKKRIFGACRLYDESAAPLGVIIDIENIYFDYNNKHWLIQLQKGQYGLASGGEISVYQTTLDSIFISGYFHGSFYECNTDEDPLLVSYSIMNRNDVFLTRKSSSWCVNSYRLGSFSEPEDLTMHIRITFPTLGMCQAFYDALIELGYEAEAITTRHNTIYFIFDEPKSPQPLTRNILTTYIMQKNNFSYITAYDYITQDYSETFSKLAYLKNYFPEMYQEIIKIGQPAEMYDDYTQIANYLSHTKEGNS</sequence>
<organism evidence="3 4">
    <name type="scientific">Anaerosporobacter mobilis DSM 15930</name>
    <dbReference type="NCBI Taxonomy" id="1120996"/>
    <lineage>
        <taxon>Bacteria</taxon>
        <taxon>Bacillati</taxon>
        <taxon>Bacillota</taxon>
        <taxon>Clostridia</taxon>
        <taxon>Lachnospirales</taxon>
        <taxon>Lachnospiraceae</taxon>
        <taxon>Anaerosporobacter</taxon>
    </lineage>
</organism>
<evidence type="ECO:0000313" key="3">
    <source>
        <dbReference type="EMBL" id="SHM85446.1"/>
    </source>
</evidence>